<reference evidence="1 2" key="1">
    <citation type="submission" date="2017-10" db="EMBL/GenBank/DDBJ databases">
        <title>Comparative genomics in systemic dimorphic fungi from Ajellomycetaceae.</title>
        <authorList>
            <person name="Munoz J.F."/>
            <person name="Mcewen J.G."/>
            <person name="Clay O.K."/>
            <person name="Cuomo C.A."/>
        </authorList>
    </citation>
    <scope>NUCLEOTIDE SEQUENCE [LARGE SCALE GENOMIC DNA]</scope>
    <source>
        <strain evidence="1 2">UAMH7299</strain>
    </source>
</reference>
<dbReference type="Proteomes" id="UP000224634">
    <property type="component" value="Unassembled WGS sequence"/>
</dbReference>
<dbReference type="AlphaFoldDB" id="A0A2B7XR31"/>
<dbReference type="OrthoDB" id="2906425at2759"/>
<dbReference type="SUPFAM" id="SSF56112">
    <property type="entry name" value="Protein kinase-like (PK-like)"/>
    <property type="match status" value="1"/>
</dbReference>
<proteinExistence type="predicted"/>
<comment type="caution">
    <text evidence="1">The sequence shown here is derived from an EMBL/GenBank/DDBJ whole genome shotgun (WGS) entry which is preliminary data.</text>
</comment>
<evidence type="ECO:0000313" key="2">
    <source>
        <dbReference type="Proteomes" id="UP000224634"/>
    </source>
</evidence>
<evidence type="ECO:0000313" key="1">
    <source>
        <dbReference type="EMBL" id="PGH11430.1"/>
    </source>
</evidence>
<dbReference type="InterPro" id="IPR011009">
    <property type="entry name" value="Kinase-like_dom_sf"/>
</dbReference>
<sequence>MLPASPKLPYSAWLTESLDRALRRTLSGTARWGDAVDYVIMRSMIPSYYTKWDHYIDIGFAHGDLDAYNIMIDANFQLTGVVDWDWIYIAPIPAVIHHPWFIADVPGWNNDGVAVGETFEADRLYLENRIREKEGEIAQQQQQSVNKVSDLLSDSAERLFFQSAFHFKGIYEIFVKLDCVRREDNLKAA</sequence>
<dbReference type="EMBL" id="PDNA01000132">
    <property type="protein sequence ID" value="PGH11430.1"/>
    <property type="molecule type" value="Genomic_DNA"/>
</dbReference>
<accession>A0A2B7XR31</accession>
<organism evidence="1 2">
    <name type="scientific">Polytolypa hystricis (strain UAMH7299)</name>
    <dbReference type="NCBI Taxonomy" id="1447883"/>
    <lineage>
        <taxon>Eukaryota</taxon>
        <taxon>Fungi</taxon>
        <taxon>Dikarya</taxon>
        <taxon>Ascomycota</taxon>
        <taxon>Pezizomycotina</taxon>
        <taxon>Eurotiomycetes</taxon>
        <taxon>Eurotiomycetidae</taxon>
        <taxon>Onygenales</taxon>
        <taxon>Onygenales incertae sedis</taxon>
        <taxon>Polytolypa</taxon>
    </lineage>
</organism>
<gene>
    <name evidence="1" type="ORF">AJ80_07108</name>
</gene>
<protein>
    <recommendedName>
        <fullName evidence="3">Aminoglycoside phosphotransferase domain-containing protein</fullName>
    </recommendedName>
</protein>
<name>A0A2B7XR31_POLH7</name>
<evidence type="ECO:0008006" key="3">
    <source>
        <dbReference type="Google" id="ProtNLM"/>
    </source>
</evidence>
<keyword evidence="2" id="KW-1185">Reference proteome</keyword>